<reference evidence="3" key="1">
    <citation type="journal article" date="2020" name="mSystems">
        <title>Genome- and Community-Level Interaction Insights into Carbon Utilization and Element Cycling Functions of Hydrothermarchaeota in Hydrothermal Sediment.</title>
        <authorList>
            <person name="Zhou Z."/>
            <person name="Liu Y."/>
            <person name="Xu W."/>
            <person name="Pan J."/>
            <person name="Luo Z.H."/>
            <person name="Li M."/>
        </authorList>
    </citation>
    <scope>NUCLEOTIDE SEQUENCE [LARGE SCALE GENOMIC DNA]</scope>
    <source>
        <strain evidence="3">SpSt-754</strain>
    </source>
</reference>
<feature type="transmembrane region" description="Helical" evidence="1">
    <location>
        <begin position="621"/>
        <end position="638"/>
    </location>
</feature>
<dbReference type="NCBIfam" id="TIGR02123">
    <property type="entry name" value="TRAP_fused"/>
    <property type="match status" value="1"/>
</dbReference>
<comment type="caution">
    <text evidence="3">The sequence shown here is derived from an EMBL/GenBank/DDBJ whole genome shotgun (WGS) entry which is preliminary data.</text>
</comment>
<keyword evidence="1" id="KW-0812">Transmembrane</keyword>
<feature type="transmembrane region" description="Helical" evidence="1">
    <location>
        <begin position="567"/>
        <end position="587"/>
    </location>
</feature>
<feature type="transmembrane region" description="Helical" evidence="1">
    <location>
        <begin position="117"/>
        <end position="135"/>
    </location>
</feature>
<feature type="transmembrane region" description="Helical" evidence="1">
    <location>
        <begin position="457"/>
        <end position="483"/>
    </location>
</feature>
<feature type="transmembrane region" description="Helical" evidence="1">
    <location>
        <begin position="357"/>
        <end position="374"/>
    </location>
</feature>
<accession>A0A7V3KNI6</accession>
<keyword evidence="1" id="KW-1133">Transmembrane helix</keyword>
<feature type="transmembrane region" description="Helical" evidence="1">
    <location>
        <begin position="513"/>
        <end position="531"/>
    </location>
</feature>
<name>A0A7V3KNI6_UNCW3</name>
<dbReference type="PANTHER" id="PTHR43849">
    <property type="entry name" value="BLL3936 PROTEIN"/>
    <property type="match status" value="1"/>
</dbReference>
<feature type="transmembrane region" description="Helical" evidence="1">
    <location>
        <begin position="276"/>
        <end position="302"/>
    </location>
</feature>
<keyword evidence="1" id="KW-0472">Membrane</keyword>
<proteinExistence type="predicted"/>
<evidence type="ECO:0000259" key="2">
    <source>
        <dbReference type="Pfam" id="PF06808"/>
    </source>
</evidence>
<dbReference type="AlphaFoldDB" id="A0A7V3KNI6"/>
<dbReference type="Pfam" id="PF06808">
    <property type="entry name" value="DctM"/>
    <property type="match status" value="1"/>
</dbReference>
<dbReference type="InterPro" id="IPR011853">
    <property type="entry name" value="TRAP_DctM-Dct_fused"/>
</dbReference>
<feature type="transmembrane region" description="Helical" evidence="1">
    <location>
        <begin position="417"/>
        <end position="437"/>
    </location>
</feature>
<organism evidence="3">
    <name type="scientific">candidate division WOR-3 bacterium</name>
    <dbReference type="NCBI Taxonomy" id="2052148"/>
    <lineage>
        <taxon>Bacteria</taxon>
        <taxon>Bacteria division WOR-3</taxon>
    </lineage>
</organism>
<evidence type="ECO:0000313" key="3">
    <source>
        <dbReference type="EMBL" id="HGB36001.1"/>
    </source>
</evidence>
<feature type="transmembrane region" description="Helical" evidence="1">
    <location>
        <begin position="85"/>
        <end position="105"/>
    </location>
</feature>
<feature type="transmembrane region" description="Helical" evidence="1">
    <location>
        <begin position="57"/>
        <end position="73"/>
    </location>
</feature>
<gene>
    <name evidence="3" type="ORF">ENV38_03755</name>
</gene>
<feature type="domain" description="TRAP C4-dicarboxylate transport system permease DctM subunit" evidence="2">
    <location>
        <begin position="130"/>
        <end position="565"/>
    </location>
</feature>
<feature type="transmembrane region" description="Helical" evidence="1">
    <location>
        <begin position="308"/>
        <end position="336"/>
    </location>
</feature>
<dbReference type="PANTHER" id="PTHR43849:SF2">
    <property type="entry name" value="BLL3936 PROTEIN"/>
    <property type="match status" value="1"/>
</dbReference>
<evidence type="ECO:0000256" key="1">
    <source>
        <dbReference type="SAM" id="Phobius"/>
    </source>
</evidence>
<dbReference type="InterPro" id="IPR010656">
    <property type="entry name" value="DctM"/>
</dbReference>
<sequence>MGREVASNEKRSFSDQRYRTLTGPLRWIFILFSISGVFLSIYQLFHFEFLGVLVGNAYYYLLIALFLPLLFLISPRSKKLIDRPVPWYDFLFSVLSFIAPFYFFLNSYSIIQEGWEIIPPTRIFVLGLILMIMVLEAARRAGGLPFALICLFFATYTLYAQYMPGLMEGYGVDLKRLVGFFSMGTEGVVGLPMKVIGNILIGYMVFAVALQSAGGGKFFLDLASSFFGGMRGGPAKMAVIASAFFGSISGSAISNVLTTGSVTIPAMKRIGYPPHYAGAIEATASTGGVLMPPVMGVTAFVMAEFLEIPYHVICIAAVVPSLLYYSALFFPIDAYAAKVGLKGLSRDEIPAARETMIGGWFYVCVLLFLIWALLYWHWEILAPFWASLFLLIACNIRKETRLTLNKFFLFFESVGKVLAELVAMLCAIGIIIGALSLTGVAHSFSTEMVALAKGNLILLLLLGALTSFILGMGMTITACYVFLALILAPALIKSGLHPLAVHLYIMYWGMVSYITPPVALAAYAGAGLAGADPMKTGFKAMQLGIVSYFVPFFFVMNPAIILHGSAYNILVSIPLLFISVIVISYSLEGFIPTFGYVPMGLRIGFFLSGLCLGFPFLQIRIPGMVLFIICLVFGIVVWKRKRNSFNKVGHAQDVNN</sequence>
<feature type="transmembrane region" description="Helical" evidence="1">
    <location>
        <begin position="142"/>
        <end position="162"/>
    </location>
</feature>
<protein>
    <submittedName>
        <fullName evidence="3">TRAP transporter fused permease subunit</fullName>
    </submittedName>
</protein>
<dbReference type="EMBL" id="DTGD01000141">
    <property type="protein sequence ID" value="HGB36001.1"/>
    <property type="molecule type" value="Genomic_DNA"/>
</dbReference>
<feature type="transmembrane region" description="Helical" evidence="1">
    <location>
        <begin position="543"/>
        <end position="561"/>
    </location>
</feature>
<feature type="transmembrane region" description="Helical" evidence="1">
    <location>
        <begin position="27"/>
        <end position="45"/>
    </location>
</feature>